<name>A0A820DHA6_9BILA</name>
<dbReference type="InterPro" id="IPR003307">
    <property type="entry name" value="W2_domain"/>
</dbReference>
<comment type="caution">
    <text evidence="3">The sequence shown here is derived from an EMBL/GenBank/DDBJ whole genome shotgun (WGS) entry which is preliminary data.</text>
</comment>
<dbReference type="InterPro" id="IPR016024">
    <property type="entry name" value="ARM-type_fold"/>
</dbReference>
<dbReference type="Pfam" id="PF02020">
    <property type="entry name" value="W2"/>
    <property type="match status" value="1"/>
</dbReference>
<dbReference type="SMART" id="SM00515">
    <property type="entry name" value="eIF5C"/>
    <property type="match status" value="1"/>
</dbReference>
<evidence type="ECO:0000259" key="1">
    <source>
        <dbReference type="PROSITE" id="PS51363"/>
    </source>
</evidence>
<accession>A0A820DHA6</accession>
<evidence type="ECO:0000313" key="4">
    <source>
        <dbReference type="Proteomes" id="UP000663868"/>
    </source>
</evidence>
<dbReference type="Proteomes" id="UP000663844">
    <property type="component" value="Unassembled WGS sequence"/>
</dbReference>
<gene>
    <name evidence="3" type="ORF">KXQ929_LOCUS41783</name>
    <name evidence="2" type="ORF">OXD698_LOCUS39721</name>
</gene>
<evidence type="ECO:0000313" key="3">
    <source>
        <dbReference type="EMBL" id="CAF4231959.1"/>
    </source>
</evidence>
<sequence length="205" mass="24057">MLQNAFPDNKNSDNRDLNNISKNTSSIIDMIQLEDFNQQIYEQFSSLLEKKKLTNQLNDSVSVQEFIAESKRLNIIEKAPFYVAKCLFTDQIVKEIEAYRILLYQLCKNNMARQRSLLIAIEMIINENSELQDRLLNTGCISRIFYELYQKDIVTEEVFCHWHEQNATEVINETISTEIRDCAKNFIEWLHSAEEGSDEDDNRSK</sequence>
<dbReference type="AlphaFoldDB" id="A0A820DHA6"/>
<organism evidence="3 4">
    <name type="scientific">Adineta steineri</name>
    <dbReference type="NCBI Taxonomy" id="433720"/>
    <lineage>
        <taxon>Eukaryota</taxon>
        <taxon>Metazoa</taxon>
        <taxon>Spiralia</taxon>
        <taxon>Gnathifera</taxon>
        <taxon>Rotifera</taxon>
        <taxon>Eurotatoria</taxon>
        <taxon>Bdelloidea</taxon>
        <taxon>Adinetida</taxon>
        <taxon>Adinetidae</taxon>
        <taxon>Adineta</taxon>
    </lineage>
</organism>
<dbReference type="PROSITE" id="PS51363">
    <property type="entry name" value="W2"/>
    <property type="match status" value="1"/>
</dbReference>
<protein>
    <recommendedName>
        <fullName evidence="1">W2 domain-containing protein</fullName>
    </recommendedName>
</protein>
<feature type="domain" description="W2" evidence="1">
    <location>
        <begin position="34"/>
        <end position="200"/>
    </location>
</feature>
<dbReference type="EMBL" id="CAJOAZ010008259">
    <property type="protein sequence ID" value="CAF4180858.1"/>
    <property type="molecule type" value="Genomic_DNA"/>
</dbReference>
<dbReference type="Gene3D" id="1.25.40.180">
    <property type="match status" value="1"/>
</dbReference>
<reference evidence="3" key="1">
    <citation type="submission" date="2021-02" db="EMBL/GenBank/DDBJ databases">
        <authorList>
            <person name="Nowell W R."/>
        </authorList>
    </citation>
    <scope>NUCLEOTIDE SEQUENCE</scope>
</reference>
<proteinExistence type="predicted"/>
<evidence type="ECO:0000313" key="2">
    <source>
        <dbReference type="EMBL" id="CAF4180858.1"/>
    </source>
</evidence>
<dbReference type="Proteomes" id="UP000663868">
    <property type="component" value="Unassembled WGS sequence"/>
</dbReference>
<dbReference type="EMBL" id="CAJOBB010009666">
    <property type="protein sequence ID" value="CAF4231959.1"/>
    <property type="molecule type" value="Genomic_DNA"/>
</dbReference>
<dbReference type="SUPFAM" id="SSF48371">
    <property type="entry name" value="ARM repeat"/>
    <property type="match status" value="1"/>
</dbReference>